<dbReference type="EMBL" id="BARU01037697">
    <property type="protein sequence ID" value="GAH89471.1"/>
    <property type="molecule type" value="Genomic_DNA"/>
</dbReference>
<proteinExistence type="predicted"/>
<dbReference type="AlphaFoldDB" id="X1J445"/>
<comment type="caution">
    <text evidence="1">The sequence shown here is derived from an EMBL/GenBank/DDBJ whole genome shotgun (WGS) entry which is preliminary data.</text>
</comment>
<name>X1J445_9ZZZZ</name>
<dbReference type="InterPro" id="IPR009620">
    <property type="entry name" value="UPF0236"/>
</dbReference>
<evidence type="ECO:0000313" key="1">
    <source>
        <dbReference type="EMBL" id="GAH89471.1"/>
    </source>
</evidence>
<sequence>MDNITITFPQVKVKIPIKGLTFDILENMLFEILQNIARKVFEKAITDIDSYLRSKRERGKLKNTGKRRKYFLTRFGDILYTRTRYKDRCGKTHYLLDEALSISKNQRISLCQA</sequence>
<accession>X1J445</accession>
<protein>
    <submittedName>
        <fullName evidence="1">Uncharacterized protein</fullName>
    </submittedName>
</protein>
<feature type="non-terminal residue" evidence="1">
    <location>
        <position position="113"/>
    </location>
</feature>
<gene>
    <name evidence="1" type="ORF">S03H2_58687</name>
</gene>
<dbReference type="Pfam" id="PF06782">
    <property type="entry name" value="UPF0236"/>
    <property type="match status" value="1"/>
</dbReference>
<organism evidence="1">
    <name type="scientific">marine sediment metagenome</name>
    <dbReference type="NCBI Taxonomy" id="412755"/>
    <lineage>
        <taxon>unclassified sequences</taxon>
        <taxon>metagenomes</taxon>
        <taxon>ecological metagenomes</taxon>
    </lineage>
</organism>
<reference evidence="1" key="1">
    <citation type="journal article" date="2014" name="Front. Microbiol.">
        <title>High frequency of phylogenetically diverse reductive dehalogenase-homologous genes in deep subseafloor sedimentary metagenomes.</title>
        <authorList>
            <person name="Kawai M."/>
            <person name="Futagami T."/>
            <person name="Toyoda A."/>
            <person name="Takaki Y."/>
            <person name="Nishi S."/>
            <person name="Hori S."/>
            <person name="Arai W."/>
            <person name="Tsubouchi T."/>
            <person name="Morono Y."/>
            <person name="Uchiyama I."/>
            <person name="Ito T."/>
            <person name="Fujiyama A."/>
            <person name="Inagaki F."/>
            <person name="Takami H."/>
        </authorList>
    </citation>
    <scope>NUCLEOTIDE SEQUENCE</scope>
    <source>
        <strain evidence="1">Expedition CK06-06</strain>
    </source>
</reference>